<dbReference type="OrthoDB" id="49511at2759"/>
<keyword evidence="2" id="KW-1185">Reference proteome</keyword>
<dbReference type="Proteomes" id="UP000036987">
    <property type="component" value="Unassembled WGS sequence"/>
</dbReference>
<dbReference type="PANTHER" id="PTHR18460">
    <property type="entry name" value="TEL2 INTERACTING PROTEIN 1 TTI1 FAMILY MEMBER"/>
    <property type="match status" value="1"/>
</dbReference>
<sequence length="203" mass="22494">MKVLSSIVQLCGGDFFVRRFHRDGAIMWNFLSTSPFCRKSLSSKKDERKLVLPYRNTCLSSEDPMAESSSLKIQEATLNMIAEICMNNKSARAIELVLKKVSGLVVGIACSNVVGLRDASLRALSGLASMDSDLIWLLLADIYYSLKITDIPSPPSPELPEIKELLPTPSSSNEYLYLQYGGKSFGFDVDPLSVEIVFKRLGF</sequence>
<dbReference type="STRING" id="29655.A0A0K9NMB5"/>
<name>A0A0K9NMB5_ZOSMR</name>
<dbReference type="AlphaFoldDB" id="A0A0K9NMB5"/>
<reference evidence="2" key="1">
    <citation type="journal article" date="2016" name="Nature">
        <title>The genome of the seagrass Zostera marina reveals angiosperm adaptation to the sea.</title>
        <authorList>
            <person name="Olsen J.L."/>
            <person name="Rouze P."/>
            <person name="Verhelst B."/>
            <person name="Lin Y.-C."/>
            <person name="Bayer T."/>
            <person name="Collen J."/>
            <person name="Dattolo E."/>
            <person name="De Paoli E."/>
            <person name="Dittami S."/>
            <person name="Maumus F."/>
            <person name="Michel G."/>
            <person name="Kersting A."/>
            <person name="Lauritano C."/>
            <person name="Lohaus R."/>
            <person name="Toepel M."/>
            <person name="Tonon T."/>
            <person name="Vanneste K."/>
            <person name="Amirebrahimi M."/>
            <person name="Brakel J."/>
            <person name="Bostroem C."/>
            <person name="Chovatia M."/>
            <person name="Grimwood J."/>
            <person name="Jenkins J.W."/>
            <person name="Jueterbock A."/>
            <person name="Mraz A."/>
            <person name="Stam W.T."/>
            <person name="Tice H."/>
            <person name="Bornberg-Bauer E."/>
            <person name="Green P.J."/>
            <person name="Pearson G.A."/>
            <person name="Procaccini G."/>
            <person name="Duarte C.M."/>
            <person name="Schmutz J."/>
            <person name="Reusch T.B.H."/>
            <person name="Van de Peer Y."/>
        </authorList>
    </citation>
    <scope>NUCLEOTIDE SEQUENCE [LARGE SCALE GENOMIC DNA]</scope>
    <source>
        <strain evidence="2">cv. Finnish</strain>
    </source>
</reference>
<organism evidence="1 2">
    <name type="scientific">Zostera marina</name>
    <name type="common">Eelgrass</name>
    <dbReference type="NCBI Taxonomy" id="29655"/>
    <lineage>
        <taxon>Eukaryota</taxon>
        <taxon>Viridiplantae</taxon>
        <taxon>Streptophyta</taxon>
        <taxon>Embryophyta</taxon>
        <taxon>Tracheophyta</taxon>
        <taxon>Spermatophyta</taxon>
        <taxon>Magnoliopsida</taxon>
        <taxon>Liliopsida</taxon>
        <taxon>Zosteraceae</taxon>
        <taxon>Zostera</taxon>
    </lineage>
</organism>
<comment type="caution">
    <text evidence="1">The sequence shown here is derived from an EMBL/GenBank/DDBJ whole genome shotgun (WGS) entry which is preliminary data.</text>
</comment>
<protein>
    <recommendedName>
        <fullName evidence="3">ARM repeat superfamily protein</fullName>
    </recommendedName>
</protein>
<dbReference type="PANTHER" id="PTHR18460:SF3">
    <property type="entry name" value="TELO2-INTERACTING PROTEIN 1 HOMOLOG"/>
    <property type="match status" value="1"/>
</dbReference>
<gene>
    <name evidence="1" type="ORF">ZOSMA_818G00010</name>
</gene>
<proteinExistence type="predicted"/>
<dbReference type="EMBL" id="LFYR01002013">
    <property type="protein sequence ID" value="KMZ57906.1"/>
    <property type="molecule type" value="Genomic_DNA"/>
</dbReference>
<dbReference type="OMA" id="IATIAKC"/>
<accession>A0A0K9NMB5</accession>
<evidence type="ECO:0008006" key="3">
    <source>
        <dbReference type="Google" id="ProtNLM"/>
    </source>
</evidence>
<evidence type="ECO:0000313" key="2">
    <source>
        <dbReference type="Proteomes" id="UP000036987"/>
    </source>
</evidence>
<evidence type="ECO:0000313" key="1">
    <source>
        <dbReference type="EMBL" id="KMZ57906.1"/>
    </source>
</evidence>
<dbReference type="InterPro" id="IPR052587">
    <property type="entry name" value="TELO2-interacting_protein_1"/>
</dbReference>